<dbReference type="EMBL" id="JAHRIQ010034946">
    <property type="protein sequence ID" value="MEQ2231729.1"/>
    <property type="molecule type" value="Genomic_DNA"/>
</dbReference>
<keyword evidence="4" id="KW-1185">Reference proteome</keyword>
<comment type="caution">
    <text evidence="3">The sequence shown here is derived from an EMBL/GenBank/DDBJ whole genome shotgun (WGS) entry which is preliminary data.</text>
</comment>
<evidence type="ECO:0008006" key="5">
    <source>
        <dbReference type="Google" id="ProtNLM"/>
    </source>
</evidence>
<organism evidence="3 4">
    <name type="scientific">Ilyodon furcidens</name>
    <name type="common">goldbreast splitfin</name>
    <dbReference type="NCBI Taxonomy" id="33524"/>
    <lineage>
        <taxon>Eukaryota</taxon>
        <taxon>Metazoa</taxon>
        <taxon>Chordata</taxon>
        <taxon>Craniata</taxon>
        <taxon>Vertebrata</taxon>
        <taxon>Euteleostomi</taxon>
        <taxon>Actinopterygii</taxon>
        <taxon>Neopterygii</taxon>
        <taxon>Teleostei</taxon>
        <taxon>Neoteleostei</taxon>
        <taxon>Acanthomorphata</taxon>
        <taxon>Ovalentaria</taxon>
        <taxon>Atherinomorphae</taxon>
        <taxon>Cyprinodontiformes</taxon>
        <taxon>Goodeidae</taxon>
        <taxon>Ilyodon</taxon>
    </lineage>
</organism>
<evidence type="ECO:0000313" key="4">
    <source>
        <dbReference type="Proteomes" id="UP001482620"/>
    </source>
</evidence>
<feature type="chain" id="PRO_5046199343" description="Secreted protein" evidence="2">
    <location>
        <begin position="26"/>
        <end position="104"/>
    </location>
</feature>
<evidence type="ECO:0000256" key="1">
    <source>
        <dbReference type="SAM" id="MobiDB-lite"/>
    </source>
</evidence>
<evidence type="ECO:0000256" key="2">
    <source>
        <dbReference type="SAM" id="SignalP"/>
    </source>
</evidence>
<keyword evidence="2" id="KW-0732">Signal</keyword>
<feature type="compositionally biased region" description="Pro residues" evidence="1">
    <location>
        <begin position="32"/>
        <end position="42"/>
    </location>
</feature>
<reference evidence="3 4" key="1">
    <citation type="submission" date="2021-06" db="EMBL/GenBank/DDBJ databases">
        <authorList>
            <person name="Palmer J.M."/>
        </authorList>
    </citation>
    <scope>NUCLEOTIDE SEQUENCE [LARGE SCALE GENOMIC DNA]</scope>
    <source>
        <strain evidence="4">if_2019</strain>
        <tissue evidence="3">Muscle</tissue>
    </source>
</reference>
<gene>
    <name evidence="3" type="ORF">ILYODFUR_003651</name>
</gene>
<accession>A0ABV0TFY0</accession>
<feature type="compositionally biased region" description="Basic residues" evidence="1">
    <location>
        <begin position="60"/>
        <end position="71"/>
    </location>
</feature>
<feature type="region of interest" description="Disordered" evidence="1">
    <location>
        <begin position="32"/>
        <end position="72"/>
    </location>
</feature>
<protein>
    <recommendedName>
        <fullName evidence="5">Secreted protein</fullName>
    </recommendedName>
</protein>
<sequence>MSLFFLRLITAFALTLEWRFFPAAADILQSSPTPPPLHPSLSPPRTNGNGFFQASPSLSPRRRRQPKRWRKGGVEKEGFIHCLPLQCGGCCCSGATPGRPFPTL</sequence>
<feature type="compositionally biased region" description="Polar residues" evidence="1">
    <location>
        <begin position="45"/>
        <end position="54"/>
    </location>
</feature>
<name>A0ABV0TFY0_9TELE</name>
<feature type="signal peptide" evidence="2">
    <location>
        <begin position="1"/>
        <end position="25"/>
    </location>
</feature>
<proteinExistence type="predicted"/>
<dbReference type="Proteomes" id="UP001482620">
    <property type="component" value="Unassembled WGS sequence"/>
</dbReference>
<evidence type="ECO:0000313" key="3">
    <source>
        <dbReference type="EMBL" id="MEQ2231729.1"/>
    </source>
</evidence>